<dbReference type="EMBL" id="CP071382">
    <property type="protein sequence ID" value="QSV46241.1"/>
    <property type="molecule type" value="Genomic_DNA"/>
</dbReference>
<evidence type="ECO:0000313" key="1">
    <source>
        <dbReference type="EMBL" id="QSV46241.1"/>
    </source>
</evidence>
<name>A0ABX7Q462_9BACT</name>
<evidence type="ECO:0000313" key="2">
    <source>
        <dbReference type="Proteomes" id="UP000663651"/>
    </source>
</evidence>
<accession>A0ABX7Q462</accession>
<protein>
    <submittedName>
        <fullName evidence="1">Type II toxin-antitoxin system MqsR family toxin</fullName>
    </submittedName>
</protein>
<dbReference type="RefSeq" id="WP_207164025.1">
    <property type="nucleotide sequence ID" value="NZ_CP071382.1"/>
</dbReference>
<proteinExistence type="predicted"/>
<dbReference type="InterPro" id="IPR038493">
    <property type="entry name" value="MqsR_sf"/>
</dbReference>
<dbReference type="Gene3D" id="3.30.2310.40">
    <property type="match status" value="1"/>
</dbReference>
<organism evidence="1 2">
    <name type="scientific">Geobacter benzoatilyticus</name>
    <dbReference type="NCBI Taxonomy" id="2815309"/>
    <lineage>
        <taxon>Bacteria</taxon>
        <taxon>Pseudomonadati</taxon>
        <taxon>Thermodesulfobacteriota</taxon>
        <taxon>Desulfuromonadia</taxon>
        <taxon>Geobacterales</taxon>
        <taxon>Geobacteraceae</taxon>
        <taxon>Geobacter</taxon>
    </lineage>
</organism>
<dbReference type="Proteomes" id="UP000663651">
    <property type="component" value="Chromosome"/>
</dbReference>
<gene>
    <name evidence="1" type="ORF">JZM60_02890</name>
</gene>
<keyword evidence="2" id="KW-1185">Reference proteome</keyword>
<reference evidence="1 2" key="1">
    <citation type="submission" date="2021-03" db="EMBL/GenBank/DDBJ databases">
        <title>Geobacter metallireducens gen. nov. sp. nov., a microorganism capable of coupling the complete oxidation of organic compounds to the reduction of iron and other metals.</title>
        <authorList>
            <person name="Li Y."/>
        </authorList>
    </citation>
    <scope>NUCLEOTIDE SEQUENCE [LARGE SCALE GENOMIC DNA]</scope>
    <source>
        <strain evidence="1 2">Jerry-YX</strain>
    </source>
</reference>
<sequence length="117" mass="13695">MPTSSPHYPLAGVKAKIKAGEFEIKPNALDGARNDFGWGPEEIKKCLLKLNDKDHAADKQNNHYYKKEQHRHLPHTVIDYYKARNIMDGENVYIHLYIRNSDQKVIINSFHELEFYN</sequence>